<dbReference type="PROSITE" id="PS00194">
    <property type="entry name" value="THIOREDOXIN_1"/>
    <property type="match status" value="1"/>
</dbReference>
<evidence type="ECO:0000256" key="1">
    <source>
        <dbReference type="ARBA" id="ARBA00023284"/>
    </source>
</evidence>
<dbReference type="PANTHER" id="PTHR42852:SF17">
    <property type="entry name" value="THIOREDOXIN-LIKE PROTEIN HI_1115"/>
    <property type="match status" value="1"/>
</dbReference>
<keyword evidence="5" id="KW-1185">Reference proteome</keyword>
<dbReference type="InterPro" id="IPR036249">
    <property type="entry name" value="Thioredoxin-like_sf"/>
</dbReference>
<dbReference type="GO" id="GO:0016209">
    <property type="term" value="F:antioxidant activity"/>
    <property type="evidence" value="ECO:0007669"/>
    <property type="project" value="InterPro"/>
</dbReference>
<dbReference type="InterPro" id="IPR050553">
    <property type="entry name" value="Thioredoxin_ResA/DsbE_sf"/>
</dbReference>
<feature type="domain" description="Thioredoxin" evidence="3">
    <location>
        <begin position="38"/>
        <end position="184"/>
    </location>
</feature>
<feature type="transmembrane region" description="Helical" evidence="2">
    <location>
        <begin position="12"/>
        <end position="33"/>
    </location>
</feature>
<reference evidence="4 5" key="1">
    <citation type="submission" date="2015-03" db="EMBL/GenBank/DDBJ databases">
        <title>Genome assembly of Sandaracinus amylolyticus DSM 53668.</title>
        <authorList>
            <person name="Sharma G."/>
            <person name="Subramanian S."/>
        </authorList>
    </citation>
    <scope>NUCLEOTIDE SEQUENCE [LARGE SCALE GENOMIC DNA]</scope>
    <source>
        <strain evidence="4 5">DSM 53668</strain>
    </source>
</reference>
<organism evidence="4 5">
    <name type="scientific">Sandaracinus amylolyticus</name>
    <dbReference type="NCBI Taxonomy" id="927083"/>
    <lineage>
        <taxon>Bacteria</taxon>
        <taxon>Pseudomonadati</taxon>
        <taxon>Myxococcota</taxon>
        <taxon>Polyangia</taxon>
        <taxon>Polyangiales</taxon>
        <taxon>Sandaracinaceae</taxon>
        <taxon>Sandaracinus</taxon>
    </lineage>
</organism>
<protein>
    <submittedName>
        <fullName evidence="4">Thioredoxin family protein</fullName>
    </submittedName>
</protein>
<dbReference type="PRINTS" id="PR00421">
    <property type="entry name" value="THIOREDOXIN"/>
</dbReference>
<evidence type="ECO:0000313" key="5">
    <source>
        <dbReference type="Proteomes" id="UP000034883"/>
    </source>
</evidence>
<name>A0A0F6WA57_9BACT</name>
<dbReference type="Pfam" id="PF00578">
    <property type="entry name" value="AhpC-TSA"/>
    <property type="match status" value="1"/>
</dbReference>
<gene>
    <name evidence="4" type="ORF">DB32_008499</name>
</gene>
<dbReference type="AlphaFoldDB" id="A0A0F6WA57"/>
<dbReference type="CDD" id="cd02966">
    <property type="entry name" value="TlpA_like_family"/>
    <property type="match status" value="1"/>
</dbReference>
<keyword evidence="2" id="KW-1133">Transmembrane helix</keyword>
<dbReference type="KEGG" id="samy:DB32_008499"/>
<dbReference type="PROSITE" id="PS51352">
    <property type="entry name" value="THIOREDOXIN_2"/>
    <property type="match status" value="1"/>
</dbReference>
<dbReference type="SUPFAM" id="SSF52833">
    <property type="entry name" value="Thioredoxin-like"/>
    <property type="match status" value="1"/>
</dbReference>
<dbReference type="OrthoDB" id="9813820at2"/>
<evidence type="ECO:0000259" key="3">
    <source>
        <dbReference type="PROSITE" id="PS51352"/>
    </source>
</evidence>
<dbReference type="STRING" id="927083.DB32_008499"/>
<keyword evidence="2" id="KW-0472">Membrane</keyword>
<dbReference type="InterPro" id="IPR017937">
    <property type="entry name" value="Thioredoxin_CS"/>
</dbReference>
<dbReference type="InterPro" id="IPR013766">
    <property type="entry name" value="Thioredoxin_domain"/>
</dbReference>
<evidence type="ECO:0000256" key="2">
    <source>
        <dbReference type="SAM" id="Phobius"/>
    </source>
</evidence>
<proteinExistence type="predicted"/>
<sequence length="187" mass="20406">MSDGGPTTRTILRALGFGFVLLVLGAWLAQTLFPHESPLMSQPAPPLEGRIVAGEGAESEDRVSLESLRGRPVILDFWASWCPPCRASIPILSRLAATHADAGLVTLGVNVEANQTRTFVERAHRALRSGFPTLHDEHYQMQAAYGVESLPTLVLIDRRGVVRRVEVGVPDESDLDAHIRELLAENP</sequence>
<keyword evidence="2" id="KW-0812">Transmembrane</keyword>
<dbReference type="RefSeq" id="WP_053238225.1">
    <property type="nucleotide sequence ID" value="NZ_CP011125.1"/>
</dbReference>
<dbReference type="Proteomes" id="UP000034883">
    <property type="component" value="Chromosome"/>
</dbReference>
<dbReference type="PANTHER" id="PTHR42852">
    <property type="entry name" value="THIOL:DISULFIDE INTERCHANGE PROTEIN DSBE"/>
    <property type="match status" value="1"/>
</dbReference>
<accession>A0A0F6WA57</accession>
<dbReference type="GO" id="GO:0016491">
    <property type="term" value="F:oxidoreductase activity"/>
    <property type="evidence" value="ECO:0007669"/>
    <property type="project" value="InterPro"/>
</dbReference>
<dbReference type="Gene3D" id="3.40.30.10">
    <property type="entry name" value="Glutaredoxin"/>
    <property type="match status" value="1"/>
</dbReference>
<dbReference type="EMBL" id="CP011125">
    <property type="protein sequence ID" value="AKF11350.1"/>
    <property type="molecule type" value="Genomic_DNA"/>
</dbReference>
<keyword evidence="1" id="KW-0676">Redox-active center</keyword>
<dbReference type="InterPro" id="IPR000866">
    <property type="entry name" value="AhpC/TSA"/>
</dbReference>
<evidence type="ECO:0000313" key="4">
    <source>
        <dbReference type="EMBL" id="AKF11350.1"/>
    </source>
</evidence>